<reference evidence="1" key="1">
    <citation type="submission" date="2022-06" db="EMBL/GenBank/DDBJ databases">
        <title>A novel DMS-producing enzyme.</title>
        <authorList>
            <person name="Zhang Y."/>
        </authorList>
    </citation>
    <scope>NUCLEOTIDE SEQUENCE</scope>
    <source>
        <strain evidence="1">H10-59</strain>
    </source>
</reference>
<dbReference type="AlphaFoldDB" id="A0AAU7L0P8"/>
<dbReference type="EMBL" id="CP098828">
    <property type="protein sequence ID" value="XBO76723.1"/>
    <property type="molecule type" value="Genomic_DNA"/>
</dbReference>
<sequence>MSAQGQRILEQIQQQLQQSTEAAETAGWDDVDITASGTVVVRRYASKDAAELERQRIDQSFPLASRDSQ</sequence>
<accession>A0AAU7L0P8</accession>
<organism evidence="1">
    <name type="scientific">Halomonas sp. H10-59</name>
    <dbReference type="NCBI Taxonomy" id="2950874"/>
    <lineage>
        <taxon>Bacteria</taxon>
        <taxon>Pseudomonadati</taxon>
        <taxon>Pseudomonadota</taxon>
        <taxon>Gammaproteobacteria</taxon>
        <taxon>Oceanospirillales</taxon>
        <taxon>Halomonadaceae</taxon>
        <taxon>Halomonas</taxon>
    </lineage>
</organism>
<proteinExistence type="predicted"/>
<dbReference type="RefSeq" id="WP_348815864.1">
    <property type="nucleotide sequence ID" value="NZ_CP098828.1"/>
</dbReference>
<gene>
    <name evidence="1" type="ORF">NFG57_08155</name>
</gene>
<protein>
    <submittedName>
        <fullName evidence="1">Uncharacterized protein</fullName>
    </submittedName>
</protein>
<evidence type="ECO:0000313" key="1">
    <source>
        <dbReference type="EMBL" id="XBO76723.1"/>
    </source>
</evidence>
<name>A0AAU7L0P8_9GAMM</name>